<dbReference type="AlphaFoldDB" id="A0A2S7TXQ4"/>
<feature type="transmembrane region" description="Helical" evidence="1">
    <location>
        <begin position="154"/>
        <end position="175"/>
    </location>
</feature>
<dbReference type="InterPro" id="IPR011737">
    <property type="entry name" value="CHP02206_TP0381"/>
</dbReference>
<dbReference type="NCBIfam" id="TIGR02206">
    <property type="entry name" value="intg_mem_TP0381"/>
    <property type="match status" value="1"/>
</dbReference>
<name>A0A2S7TXQ4_9BACT</name>
<dbReference type="Pfam" id="PF14808">
    <property type="entry name" value="TMEM164"/>
    <property type="match status" value="1"/>
</dbReference>
<sequence>MHNFEIFGVTHLLTLLAIAALASLLIVLYRRHSKLRKPIRYGLAACTLLSYPLQIAIAYIYSYPTDLGTTLPLHLCDLAAIIGGIALFTQSQKLAEIAYFWGLAGTLQGLLTPNLQHGFPSPEFVTFFWNHSFVVITALFLPLAMLWRPRPRAHWFVFGLSQIYLVIGLTVNFLLGTNFGYLHHKPNTASLLDYFPSWPWYILVLELVCFLFFFLLSLPFSRKSEK</sequence>
<feature type="transmembrane region" description="Helical" evidence="1">
    <location>
        <begin position="198"/>
        <end position="220"/>
    </location>
</feature>
<comment type="caution">
    <text evidence="2">The sequence shown here is derived from an EMBL/GenBank/DDBJ whole genome shotgun (WGS) entry which is preliminary data.</text>
</comment>
<evidence type="ECO:0000313" key="2">
    <source>
        <dbReference type="EMBL" id="PQJ27536.1"/>
    </source>
</evidence>
<feature type="transmembrane region" description="Helical" evidence="1">
    <location>
        <begin position="6"/>
        <end position="29"/>
    </location>
</feature>
<dbReference type="Proteomes" id="UP000239907">
    <property type="component" value="Unassembled WGS sequence"/>
</dbReference>
<accession>A0A2S7TXQ4</accession>
<feature type="transmembrane region" description="Helical" evidence="1">
    <location>
        <begin position="41"/>
        <end position="61"/>
    </location>
</feature>
<dbReference type="OrthoDB" id="9813172at2"/>
<keyword evidence="1" id="KW-0472">Membrane</keyword>
<keyword evidence="1" id="KW-0812">Transmembrane</keyword>
<proteinExistence type="predicted"/>
<feature type="transmembrane region" description="Helical" evidence="1">
    <location>
        <begin position="127"/>
        <end position="147"/>
    </location>
</feature>
<organism evidence="2 3">
    <name type="scientific">Rubritalea profundi</name>
    <dbReference type="NCBI Taxonomy" id="1658618"/>
    <lineage>
        <taxon>Bacteria</taxon>
        <taxon>Pseudomonadati</taxon>
        <taxon>Verrucomicrobiota</taxon>
        <taxon>Verrucomicrobiia</taxon>
        <taxon>Verrucomicrobiales</taxon>
        <taxon>Rubritaleaceae</taxon>
        <taxon>Rubritalea</taxon>
    </lineage>
</organism>
<keyword evidence="3" id="KW-1185">Reference proteome</keyword>
<keyword evidence="1" id="KW-1133">Transmembrane helix</keyword>
<evidence type="ECO:0000256" key="1">
    <source>
        <dbReference type="SAM" id="Phobius"/>
    </source>
</evidence>
<evidence type="ECO:0000313" key="3">
    <source>
        <dbReference type="Proteomes" id="UP000239907"/>
    </source>
</evidence>
<evidence type="ECO:0008006" key="4">
    <source>
        <dbReference type="Google" id="ProtNLM"/>
    </source>
</evidence>
<gene>
    <name evidence="2" type="ORF">BSZ32_02845</name>
</gene>
<dbReference type="RefSeq" id="WP_105042025.1">
    <property type="nucleotide sequence ID" value="NZ_MQWA01000001.1"/>
</dbReference>
<reference evidence="2 3" key="1">
    <citation type="submission" date="2016-12" db="EMBL/GenBank/DDBJ databases">
        <title>Study of bacterial adaptation to deep sea.</title>
        <authorList>
            <person name="Song J."/>
            <person name="Yoshizawa S."/>
            <person name="Kogure K."/>
        </authorList>
    </citation>
    <scope>NUCLEOTIDE SEQUENCE [LARGE SCALE GENOMIC DNA]</scope>
    <source>
        <strain evidence="2 3">SAORIC-165</strain>
    </source>
</reference>
<dbReference type="EMBL" id="MQWA01000001">
    <property type="protein sequence ID" value="PQJ27536.1"/>
    <property type="molecule type" value="Genomic_DNA"/>
</dbReference>
<protein>
    <recommendedName>
        <fullName evidence="4">TIGR02206 family membrane protein</fullName>
    </recommendedName>
</protein>